<dbReference type="FunFam" id="3.40.50.720:FF:000039">
    <property type="entry name" value="Alcohol dehydrogenase AdhP"/>
    <property type="match status" value="1"/>
</dbReference>
<dbReference type="InterPro" id="IPR013149">
    <property type="entry name" value="ADH-like_C"/>
</dbReference>
<protein>
    <recommendedName>
        <fullName evidence="3">alcohol dehydrogenase</fullName>
        <ecNumber evidence="3">1.1.1.1</ecNumber>
    </recommendedName>
</protein>
<evidence type="ECO:0000256" key="2">
    <source>
        <dbReference type="ARBA" id="ARBA00008072"/>
    </source>
</evidence>
<evidence type="ECO:0000256" key="4">
    <source>
        <dbReference type="ARBA" id="ARBA00022723"/>
    </source>
</evidence>
<dbReference type="Pfam" id="PF00107">
    <property type="entry name" value="ADH_zinc_N"/>
    <property type="match status" value="1"/>
</dbReference>
<evidence type="ECO:0000256" key="3">
    <source>
        <dbReference type="ARBA" id="ARBA00013190"/>
    </source>
</evidence>
<comment type="cofactor">
    <cofactor evidence="1">
        <name>Zn(2+)</name>
        <dbReference type="ChEBI" id="CHEBI:29105"/>
    </cofactor>
</comment>
<proteinExistence type="inferred from homology"/>
<dbReference type="GO" id="GO:0004022">
    <property type="term" value="F:alcohol dehydrogenase (NAD+) activity"/>
    <property type="evidence" value="ECO:0007669"/>
    <property type="project" value="UniProtKB-EC"/>
</dbReference>
<dbReference type="OrthoDB" id="1879366at2759"/>
<sequence length="360" mass="38266">MTSVPATAVACVYEGVGKDIKIDEKHPVTQPQDLKAGEVLVKLEYSGVCHSDLHLWKGDFPFPLPFPLIGGHEGAGRIVAIGEGTDTSLKVGQPVGVKWVESTCMDVGCGFCSGGMDQHCLKAKMSGCMVDGTFRQYMASSAKYVTPIPENLPLEYAAPVLCAGVTSWGALKRSNTKPGDWVTISGAGGGLGHLAVQYALAIGLRVAAIDTGAEKRKLLESYGVDKFIDFRDYKDASEIIAAVKETCDGLGPHAAIVTATGPNVYDQALQFLRPRGTLVAVALASNTKIEAELFGFIGKGLTIVGSYVGSRSDALEALDFVARGKVKPQVVVKPMREIQQVLETLEKGQVDGRLVLKLQD</sequence>
<name>A0A061BF16_RHOTO</name>
<evidence type="ECO:0000256" key="7">
    <source>
        <dbReference type="ARBA" id="ARBA00023027"/>
    </source>
</evidence>
<keyword evidence="6" id="KW-0560">Oxidoreductase</keyword>
<comment type="similarity">
    <text evidence="2">Belongs to the zinc-containing alcohol dehydrogenase family.</text>
</comment>
<gene>
    <name evidence="9" type="ORF">RHTO0S_15e04698g</name>
</gene>
<keyword evidence="5" id="KW-0862">Zinc</keyword>
<reference evidence="9" key="1">
    <citation type="journal article" date="2014" name="Genome Announc.">
        <title>Draft genome sequence of Rhodosporidium toruloides CECT1137, an oleaginous yeast of biotechnological interest.</title>
        <authorList>
            <person name="Morin N."/>
            <person name="Calcas X."/>
            <person name="Devillers H."/>
            <person name="Durrens P."/>
            <person name="Sherman D.J."/>
            <person name="Nicaud J.-M."/>
            <person name="Neuveglise C."/>
        </authorList>
    </citation>
    <scope>NUCLEOTIDE SEQUENCE</scope>
    <source>
        <strain evidence="9">CECT1137</strain>
    </source>
</reference>
<evidence type="ECO:0000259" key="8">
    <source>
        <dbReference type="SMART" id="SM00829"/>
    </source>
</evidence>
<dbReference type="SMART" id="SM00829">
    <property type="entry name" value="PKS_ER"/>
    <property type="match status" value="1"/>
</dbReference>
<dbReference type="AlphaFoldDB" id="A0A061BF16"/>
<dbReference type="EC" id="1.1.1.1" evidence="3"/>
<keyword evidence="4" id="KW-0479">Metal-binding</keyword>
<dbReference type="CDD" id="cd08297">
    <property type="entry name" value="CAD3"/>
    <property type="match status" value="1"/>
</dbReference>
<dbReference type="Gene3D" id="3.90.180.10">
    <property type="entry name" value="Medium-chain alcohol dehydrogenases, catalytic domain"/>
    <property type="match status" value="1"/>
</dbReference>
<dbReference type="SUPFAM" id="SSF51735">
    <property type="entry name" value="NAD(P)-binding Rossmann-fold domains"/>
    <property type="match status" value="1"/>
</dbReference>
<dbReference type="PANTHER" id="PTHR42940:SF3">
    <property type="entry name" value="ALCOHOL DEHYDROGENASE 1-RELATED"/>
    <property type="match status" value="1"/>
</dbReference>
<evidence type="ECO:0000313" key="9">
    <source>
        <dbReference type="EMBL" id="CDR47990.1"/>
    </source>
</evidence>
<dbReference type="GO" id="GO:0005737">
    <property type="term" value="C:cytoplasm"/>
    <property type="evidence" value="ECO:0007669"/>
    <property type="project" value="TreeGrafter"/>
</dbReference>
<dbReference type="InterPro" id="IPR013154">
    <property type="entry name" value="ADH-like_N"/>
</dbReference>
<accession>A0A061BF16</accession>
<keyword evidence="7" id="KW-0520">NAD</keyword>
<dbReference type="Pfam" id="PF08240">
    <property type="entry name" value="ADH_N"/>
    <property type="match status" value="1"/>
</dbReference>
<dbReference type="GO" id="GO:0046872">
    <property type="term" value="F:metal ion binding"/>
    <property type="evidence" value="ECO:0007669"/>
    <property type="project" value="UniProtKB-KW"/>
</dbReference>
<dbReference type="PANTHER" id="PTHR42940">
    <property type="entry name" value="ALCOHOL DEHYDROGENASE 1-RELATED"/>
    <property type="match status" value="1"/>
</dbReference>
<evidence type="ECO:0000256" key="1">
    <source>
        <dbReference type="ARBA" id="ARBA00001947"/>
    </source>
</evidence>
<organism evidence="9">
    <name type="scientific">Rhodotorula toruloides</name>
    <name type="common">Yeast</name>
    <name type="synonym">Rhodosporidium toruloides</name>
    <dbReference type="NCBI Taxonomy" id="5286"/>
    <lineage>
        <taxon>Eukaryota</taxon>
        <taxon>Fungi</taxon>
        <taxon>Dikarya</taxon>
        <taxon>Basidiomycota</taxon>
        <taxon>Pucciniomycotina</taxon>
        <taxon>Microbotryomycetes</taxon>
        <taxon>Sporidiobolales</taxon>
        <taxon>Sporidiobolaceae</taxon>
        <taxon>Rhodotorula</taxon>
    </lineage>
</organism>
<evidence type="ECO:0000256" key="6">
    <source>
        <dbReference type="ARBA" id="ARBA00023002"/>
    </source>
</evidence>
<dbReference type="InterPro" id="IPR011032">
    <property type="entry name" value="GroES-like_sf"/>
</dbReference>
<evidence type="ECO:0000256" key="5">
    <source>
        <dbReference type="ARBA" id="ARBA00022833"/>
    </source>
</evidence>
<dbReference type="EMBL" id="LK052950">
    <property type="protein sequence ID" value="CDR47990.1"/>
    <property type="molecule type" value="Genomic_DNA"/>
</dbReference>
<feature type="domain" description="Enoyl reductase (ER)" evidence="8">
    <location>
        <begin position="15"/>
        <end position="356"/>
    </location>
</feature>
<dbReference type="SUPFAM" id="SSF50129">
    <property type="entry name" value="GroES-like"/>
    <property type="match status" value="1"/>
</dbReference>
<dbReference type="InterPro" id="IPR036291">
    <property type="entry name" value="NAD(P)-bd_dom_sf"/>
</dbReference>
<dbReference type="InterPro" id="IPR020843">
    <property type="entry name" value="ER"/>
</dbReference>
<dbReference type="Gene3D" id="3.40.50.720">
    <property type="entry name" value="NAD(P)-binding Rossmann-like Domain"/>
    <property type="match status" value="1"/>
</dbReference>